<reference evidence="2 3" key="1">
    <citation type="submission" date="2020-10" db="EMBL/GenBank/DDBJ databases">
        <title>Draft genome of Ramlibacter aquaticus LMG 30558.</title>
        <authorList>
            <person name="Props R."/>
        </authorList>
    </citation>
    <scope>NUCLEOTIDE SEQUENCE [LARGE SCALE GENOMIC DNA]</scope>
    <source>
        <strain evidence="2 3">LMG 30558</strain>
    </source>
</reference>
<dbReference type="EMBL" id="JADDOJ010000037">
    <property type="protein sequence ID" value="MBE7941044.1"/>
    <property type="molecule type" value="Genomic_DNA"/>
</dbReference>
<feature type="region of interest" description="Disordered" evidence="1">
    <location>
        <begin position="1"/>
        <end position="31"/>
    </location>
</feature>
<dbReference type="RefSeq" id="WP_193780587.1">
    <property type="nucleotide sequence ID" value="NZ_JADDOJ010000037.1"/>
</dbReference>
<evidence type="ECO:0000256" key="1">
    <source>
        <dbReference type="SAM" id="MobiDB-lite"/>
    </source>
</evidence>
<evidence type="ECO:0000313" key="3">
    <source>
        <dbReference type="Proteomes" id="UP000715965"/>
    </source>
</evidence>
<accession>A0ABR9SGP8</accession>
<gene>
    <name evidence="2" type="ORF">IM725_10725</name>
</gene>
<keyword evidence="3" id="KW-1185">Reference proteome</keyword>
<protein>
    <recommendedName>
        <fullName evidence="4">Phasin domain-containing protein</fullName>
    </recommendedName>
</protein>
<evidence type="ECO:0000313" key="2">
    <source>
        <dbReference type="EMBL" id="MBE7941044.1"/>
    </source>
</evidence>
<organism evidence="2 3">
    <name type="scientific">Ramlibacter aquaticus</name>
    <dbReference type="NCBI Taxonomy" id="2780094"/>
    <lineage>
        <taxon>Bacteria</taxon>
        <taxon>Pseudomonadati</taxon>
        <taxon>Pseudomonadota</taxon>
        <taxon>Betaproteobacteria</taxon>
        <taxon>Burkholderiales</taxon>
        <taxon>Comamonadaceae</taxon>
        <taxon>Ramlibacter</taxon>
    </lineage>
</organism>
<proteinExistence type="predicted"/>
<name>A0ABR9SGP8_9BURK</name>
<sequence>MNSRTASSSSSSKGSNPQGAEGQPSFTMPMPWADRLDASRQQMALGAEMTAHGLAACQALGLVNQHMLERLAMAHRQAAESLRAATTPEEAWAAQASLLATALQDALRYWQEVLVASSRVAVPASADRGTGSSAAATTPGEMAAAAVQAAAPVMKAWQSMFTGPVNGGSAAPH</sequence>
<evidence type="ECO:0008006" key="4">
    <source>
        <dbReference type="Google" id="ProtNLM"/>
    </source>
</evidence>
<dbReference type="Proteomes" id="UP000715965">
    <property type="component" value="Unassembled WGS sequence"/>
</dbReference>
<comment type="caution">
    <text evidence="2">The sequence shown here is derived from an EMBL/GenBank/DDBJ whole genome shotgun (WGS) entry which is preliminary data.</text>
</comment>